<reference evidence="5" key="1">
    <citation type="journal article" date="2010" name="Nature">
        <title>The Amphimedon queenslandica genome and the evolution of animal complexity.</title>
        <authorList>
            <person name="Srivastava M."/>
            <person name="Simakov O."/>
            <person name="Chapman J."/>
            <person name="Fahey B."/>
            <person name="Gauthier M.E."/>
            <person name="Mitros T."/>
            <person name="Richards G.S."/>
            <person name="Conaco C."/>
            <person name="Dacre M."/>
            <person name="Hellsten U."/>
            <person name="Larroux C."/>
            <person name="Putnam N.H."/>
            <person name="Stanke M."/>
            <person name="Adamska M."/>
            <person name="Darling A."/>
            <person name="Degnan S.M."/>
            <person name="Oakley T.H."/>
            <person name="Plachetzki D.C."/>
            <person name="Zhai Y."/>
            <person name="Adamski M."/>
            <person name="Calcino A."/>
            <person name="Cummins S.F."/>
            <person name="Goodstein D.M."/>
            <person name="Harris C."/>
            <person name="Jackson D.J."/>
            <person name="Leys S.P."/>
            <person name="Shu S."/>
            <person name="Woodcroft B.J."/>
            <person name="Vervoort M."/>
            <person name="Kosik K.S."/>
            <person name="Manning G."/>
            <person name="Degnan B.M."/>
            <person name="Rokhsar D.S."/>
        </authorList>
    </citation>
    <scope>NUCLEOTIDE SEQUENCE [LARGE SCALE GENOMIC DNA]</scope>
</reference>
<feature type="domain" description="Translin-associated factor X-interacting protein 1 N-terminal" evidence="3">
    <location>
        <begin position="18"/>
        <end position="112"/>
    </location>
</feature>
<evidence type="ECO:0000256" key="1">
    <source>
        <dbReference type="ARBA" id="ARBA00023054"/>
    </source>
</evidence>
<reference evidence="4" key="2">
    <citation type="submission" date="2017-05" db="UniProtKB">
        <authorList>
            <consortium name="EnsemblMetazoa"/>
        </authorList>
    </citation>
    <scope>IDENTIFICATION</scope>
</reference>
<keyword evidence="5" id="KW-1185">Reference proteome</keyword>
<organism evidence="4">
    <name type="scientific">Amphimedon queenslandica</name>
    <name type="common">Sponge</name>
    <dbReference type="NCBI Taxonomy" id="400682"/>
    <lineage>
        <taxon>Eukaryota</taxon>
        <taxon>Metazoa</taxon>
        <taxon>Porifera</taxon>
        <taxon>Demospongiae</taxon>
        <taxon>Heteroscleromorpha</taxon>
        <taxon>Haplosclerida</taxon>
        <taxon>Niphatidae</taxon>
        <taxon>Amphimedon</taxon>
    </lineage>
</organism>
<name>A0A1X7T038_AMPQE</name>
<evidence type="ECO:0000256" key="2">
    <source>
        <dbReference type="SAM" id="Coils"/>
    </source>
</evidence>
<evidence type="ECO:0000259" key="3">
    <source>
        <dbReference type="Pfam" id="PF15739"/>
    </source>
</evidence>
<dbReference type="KEGG" id="aqu:100639966"/>
<proteinExistence type="predicted"/>
<evidence type="ECO:0000313" key="4">
    <source>
        <dbReference type="EnsemblMetazoa" id="Aqu2.1.07690_001"/>
    </source>
</evidence>
<evidence type="ECO:0000313" key="5">
    <source>
        <dbReference type="Proteomes" id="UP000007879"/>
    </source>
</evidence>
<dbReference type="Proteomes" id="UP000007879">
    <property type="component" value="Unassembled WGS sequence"/>
</dbReference>
<dbReference type="InterPro" id="IPR032755">
    <property type="entry name" value="TSNAXIP1_N"/>
</dbReference>
<dbReference type="AlphaFoldDB" id="A0A1X7T038"/>
<dbReference type="OrthoDB" id="2113814at2759"/>
<dbReference type="Pfam" id="PF15739">
    <property type="entry name" value="TSNAXIP1_N"/>
    <property type="match status" value="1"/>
</dbReference>
<dbReference type="EnsemblMetazoa" id="XM_020006467.1">
    <property type="protein sequence ID" value="XP_019862026.1"/>
    <property type="gene ID" value="LOC100639966"/>
</dbReference>
<sequence length="113" mass="13400">MADRSLQVSYVEDEFAPAQEEFGEWQRRFDQVIEELPAYGPTLAKIKKQYEAVIGFIIDSKRVRALVQLDREKRKKDKQSILNFKRRKAELEEKILKLSSENKRLKKEIDTTK</sequence>
<accession>A0A1X7T038</accession>
<feature type="coiled-coil region" evidence="2">
    <location>
        <begin position="74"/>
        <end position="108"/>
    </location>
</feature>
<dbReference type="InParanoid" id="A0A1X7T038"/>
<protein>
    <recommendedName>
        <fullName evidence="3">Translin-associated factor X-interacting protein 1 N-terminal domain-containing protein</fullName>
    </recommendedName>
</protein>
<dbReference type="EnsemblMetazoa" id="Aqu2.1.07690_001">
    <property type="protein sequence ID" value="Aqu2.1.07690_001"/>
    <property type="gene ID" value="Aqu2.1.07690"/>
</dbReference>
<keyword evidence="1 2" id="KW-0175">Coiled coil</keyword>
<gene>
    <name evidence="4" type="primary">100639966</name>
</gene>